<keyword evidence="1" id="KW-1133">Transmembrane helix</keyword>
<keyword evidence="1" id="KW-0812">Transmembrane</keyword>
<evidence type="ECO:0000313" key="2">
    <source>
        <dbReference type="EMBL" id="QDS98059.1"/>
    </source>
</evidence>
<name>A0A517MT55_9BACT</name>
<dbReference type="RefSeq" id="WP_246117896.1">
    <property type="nucleotide sequence ID" value="NZ_CP036263.1"/>
</dbReference>
<organism evidence="2 3">
    <name type="scientific">Adhaeretor mobilis</name>
    <dbReference type="NCBI Taxonomy" id="1930276"/>
    <lineage>
        <taxon>Bacteria</taxon>
        <taxon>Pseudomonadati</taxon>
        <taxon>Planctomycetota</taxon>
        <taxon>Planctomycetia</taxon>
        <taxon>Pirellulales</taxon>
        <taxon>Lacipirellulaceae</taxon>
        <taxon>Adhaeretor</taxon>
    </lineage>
</organism>
<evidence type="ECO:0000313" key="3">
    <source>
        <dbReference type="Proteomes" id="UP000319852"/>
    </source>
</evidence>
<dbReference type="KEGG" id="amob:HG15A2_13300"/>
<keyword evidence="3" id="KW-1185">Reference proteome</keyword>
<reference evidence="2 3" key="1">
    <citation type="submission" date="2019-02" db="EMBL/GenBank/DDBJ databases">
        <title>Deep-cultivation of Planctomycetes and their phenomic and genomic characterization uncovers novel biology.</title>
        <authorList>
            <person name="Wiegand S."/>
            <person name="Jogler M."/>
            <person name="Boedeker C."/>
            <person name="Pinto D."/>
            <person name="Vollmers J."/>
            <person name="Rivas-Marin E."/>
            <person name="Kohn T."/>
            <person name="Peeters S.H."/>
            <person name="Heuer A."/>
            <person name="Rast P."/>
            <person name="Oberbeckmann S."/>
            <person name="Bunk B."/>
            <person name="Jeske O."/>
            <person name="Meyerdierks A."/>
            <person name="Storesund J.E."/>
            <person name="Kallscheuer N."/>
            <person name="Luecker S."/>
            <person name="Lage O.M."/>
            <person name="Pohl T."/>
            <person name="Merkel B.J."/>
            <person name="Hornburger P."/>
            <person name="Mueller R.-W."/>
            <person name="Bruemmer F."/>
            <person name="Labrenz M."/>
            <person name="Spormann A.M."/>
            <person name="Op den Camp H."/>
            <person name="Overmann J."/>
            <person name="Amann R."/>
            <person name="Jetten M.S.M."/>
            <person name="Mascher T."/>
            <person name="Medema M.H."/>
            <person name="Devos D.P."/>
            <person name="Kaster A.-K."/>
            <person name="Ovreas L."/>
            <person name="Rohde M."/>
            <person name="Galperin M.Y."/>
            <person name="Jogler C."/>
        </authorList>
    </citation>
    <scope>NUCLEOTIDE SEQUENCE [LARGE SCALE GENOMIC DNA]</scope>
    <source>
        <strain evidence="2 3">HG15A2</strain>
    </source>
</reference>
<sequence length="100" mass="11022">MKRISTFITGMLVGGALVYMALHYHLVRATDGMHLVPKAESSIASTYVDIRSFGPRDWLDHPNLAAAMMKSGQEELMDSTMDNTLQNGIDRLLGSPQNGR</sequence>
<feature type="transmembrane region" description="Helical" evidence="1">
    <location>
        <begin position="7"/>
        <end position="26"/>
    </location>
</feature>
<proteinExistence type="predicted"/>
<dbReference type="AlphaFoldDB" id="A0A517MT55"/>
<dbReference type="Proteomes" id="UP000319852">
    <property type="component" value="Chromosome"/>
</dbReference>
<accession>A0A517MT55</accession>
<protein>
    <submittedName>
        <fullName evidence="2">Uncharacterized protein</fullName>
    </submittedName>
</protein>
<keyword evidence="1" id="KW-0472">Membrane</keyword>
<gene>
    <name evidence="2" type="ORF">HG15A2_13300</name>
</gene>
<evidence type="ECO:0000256" key="1">
    <source>
        <dbReference type="SAM" id="Phobius"/>
    </source>
</evidence>
<dbReference type="EMBL" id="CP036263">
    <property type="protein sequence ID" value="QDS98059.1"/>
    <property type="molecule type" value="Genomic_DNA"/>
</dbReference>